<reference evidence="2" key="1">
    <citation type="journal article" date="2019" name="PLoS Negl. Trop. Dis.">
        <title>Revisiting the worldwide diversity of Leptospira species in the environment.</title>
        <authorList>
            <person name="Vincent A.T."/>
            <person name="Schiettekatte O."/>
            <person name="Bourhy P."/>
            <person name="Veyrier F.J."/>
            <person name="Picardeau M."/>
        </authorList>
    </citation>
    <scope>NUCLEOTIDE SEQUENCE [LARGE SCALE GENOMIC DNA]</scope>
    <source>
        <strain evidence="2">201702454</strain>
    </source>
</reference>
<proteinExistence type="predicted"/>
<feature type="transmembrane region" description="Helical" evidence="1">
    <location>
        <begin position="51"/>
        <end position="72"/>
    </location>
</feature>
<organism evidence="2 3">
    <name type="scientific">Leptospira kemamanensis</name>
    <dbReference type="NCBI Taxonomy" id="2484942"/>
    <lineage>
        <taxon>Bacteria</taxon>
        <taxon>Pseudomonadati</taxon>
        <taxon>Spirochaetota</taxon>
        <taxon>Spirochaetia</taxon>
        <taxon>Leptospirales</taxon>
        <taxon>Leptospiraceae</taxon>
        <taxon>Leptospira</taxon>
    </lineage>
</organism>
<dbReference type="OrthoDB" id="1494349at2"/>
<evidence type="ECO:0000256" key="1">
    <source>
        <dbReference type="SAM" id="Phobius"/>
    </source>
</evidence>
<comment type="caution">
    <text evidence="2">The sequence shown here is derived from an EMBL/GenBank/DDBJ whole genome shotgun (WGS) entry which is preliminary data.</text>
</comment>
<gene>
    <name evidence="2" type="ORF">EHQ59_11325</name>
</gene>
<keyword evidence="1" id="KW-1133">Transmembrane helix</keyword>
<dbReference type="Proteomes" id="UP000297609">
    <property type="component" value="Unassembled WGS sequence"/>
</dbReference>
<dbReference type="RefSeq" id="WP_135619759.1">
    <property type="nucleotide sequence ID" value="NZ_RQGG01000032.1"/>
</dbReference>
<feature type="transmembrane region" description="Helical" evidence="1">
    <location>
        <begin position="14"/>
        <end position="35"/>
    </location>
</feature>
<evidence type="ECO:0000313" key="3">
    <source>
        <dbReference type="Proteomes" id="UP000297609"/>
    </source>
</evidence>
<keyword evidence="1" id="KW-0472">Membrane</keyword>
<keyword evidence="1" id="KW-0812">Transmembrane</keyword>
<sequence>MNQQMFSYKNSRSLTLYFVTIVTLALSIFVVYMIFNDLDAFFEEYSSRVSGIFWLTFMLLAGNIMFACMIWLSGRYILKIEIADENHILITTWSMLGFHKTEKHPAEILKTETFYKGVSNHFNAPVVVAPYSILKTATGKKLILDEQGFFELKTRQTKTK</sequence>
<accession>A0A4R9JND4</accession>
<protein>
    <submittedName>
        <fullName evidence="2">Uncharacterized protein</fullName>
    </submittedName>
</protein>
<keyword evidence="3" id="KW-1185">Reference proteome</keyword>
<name>A0A4R9JND4_9LEPT</name>
<evidence type="ECO:0000313" key="2">
    <source>
        <dbReference type="EMBL" id="TGL51478.1"/>
    </source>
</evidence>
<dbReference type="EMBL" id="RQGG01000032">
    <property type="protein sequence ID" value="TGL51478.1"/>
    <property type="molecule type" value="Genomic_DNA"/>
</dbReference>
<dbReference type="AlphaFoldDB" id="A0A4R9JND4"/>